<feature type="domain" description="AB hydrolase-1" evidence="1">
    <location>
        <begin position="33"/>
        <end position="258"/>
    </location>
</feature>
<dbReference type="Proteomes" id="UP000823619">
    <property type="component" value="Unassembled WGS sequence"/>
</dbReference>
<feature type="non-terminal residue" evidence="2">
    <location>
        <position position="258"/>
    </location>
</feature>
<dbReference type="AlphaFoldDB" id="A0A9D9EDJ1"/>
<name>A0A9D9EDJ1_9BACT</name>
<protein>
    <submittedName>
        <fullName evidence="2">Alpha/beta hydrolase</fullName>
    </submittedName>
</protein>
<dbReference type="GO" id="GO:0016787">
    <property type="term" value="F:hydrolase activity"/>
    <property type="evidence" value="ECO:0007669"/>
    <property type="project" value="UniProtKB-KW"/>
</dbReference>
<organism evidence="2 3">
    <name type="scientific">Candidatus Cryptobacteroides merdavium</name>
    <dbReference type="NCBI Taxonomy" id="2840769"/>
    <lineage>
        <taxon>Bacteria</taxon>
        <taxon>Pseudomonadati</taxon>
        <taxon>Bacteroidota</taxon>
        <taxon>Bacteroidia</taxon>
        <taxon>Bacteroidales</taxon>
        <taxon>Candidatus Cryptobacteroides</taxon>
    </lineage>
</organism>
<dbReference type="Pfam" id="PF12697">
    <property type="entry name" value="Abhydrolase_6"/>
    <property type="match status" value="1"/>
</dbReference>
<evidence type="ECO:0000259" key="1">
    <source>
        <dbReference type="Pfam" id="PF12697"/>
    </source>
</evidence>
<proteinExistence type="predicted"/>
<sequence length="258" mass="29311">MERKTLQTEKGRIVYWTSGPNQSGGDKDDGIRIVFLPGLSADRRLFEKQTEYFSKSWNCLVWDPPAHGESRPFSLSFTMDDLVSYLRQILEKEGGGPCVLAGQSFGGYVAQAFMSRYKNLVRGFISIDSAPLDRKYYSAAELWLLKHTYRLYMCFPWKLLVKSGSFSCAETEYGRKLMKTMMLSYGKKEYCRLAARGYRLLADALSMKHDIPACPVLLISGKKDRQITNIYNRRWAAGAGKSVHWIEGAGHNSNADRP</sequence>
<dbReference type="SUPFAM" id="SSF53474">
    <property type="entry name" value="alpha/beta-Hydrolases"/>
    <property type="match status" value="1"/>
</dbReference>
<comment type="caution">
    <text evidence="2">The sequence shown here is derived from an EMBL/GenBank/DDBJ whole genome shotgun (WGS) entry which is preliminary data.</text>
</comment>
<accession>A0A9D9EDJ1</accession>
<dbReference type="Gene3D" id="3.40.50.1820">
    <property type="entry name" value="alpha/beta hydrolase"/>
    <property type="match status" value="1"/>
</dbReference>
<dbReference type="InterPro" id="IPR000073">
    <property type="entry name" value="AB_hydrolase_1"/>
</dbReference>
<dbReference type="PANTHER" id="PTHR43798">
    <property type="entry name" value="MONOACYLGLYCEROL LIPASE"/>
    <property type="match status" value="1"/>
</dbReference>
<dbReference type="InterPro" id="IPR050266">
    <property type="entry name" value="AB_hydrolase_sf"/>
</dbReference>
<gene>
    <name evidence="2" type="ORF">IAC23_02260</name>
</gene>
<evidence type="ECO:0000313" key="3">
    <source>
        <dbReference type="Proteomes" id="UP000823619"/>
    </source>
</evidence>
<reference evidence="2" key="1">
    <citation type="submission" date="2020-10" db="EMBL/GenBank/DDBJ databases">
        <authorList>
            <person name="Gilroy R."/>
        </authorList>
    </citation>
    <scope>NUCLEOTIDE SEQUENCE</scope>
    <source>
        <strain evidence="2">D5-748</strain>
    </source>
</reference>
<keyword evidence="2" id="KW-0378">Hydrolase</keyword>
<dbReference type="InterPro" id="IPR029058">
    <property type="entry name" value="AB_hydrolase_fold"/>
</dbReference>
<dbReference type="EMBL" id="JADIMO010000027">
    <property type="protein sequence ID" value="MBO8444506.1"/>
    <property type="molecule type" value="Genomic_DNA"/>
</dbReference>
<reference evidence="2" key="2">
    <citation type="journal article" date="2021" name="PeerJ">
        <title>Extensive microbial diversity within the chicken gut microbiome revealed by metagenomics and culture.</title>
        <authorList>
            <person name="Gilroy R."/>
            <person name="Ravi A."/>
            <person name="Getino M."/>
            <person name="Pursley I."/>
            <person name="Horton D.L."/>
            <person name="Alikhan N.F."/>
            <person name="Baker D."/>
            <person name="Gharbi K."/>
            <person name="Hall N."/>
            <person name="Watson M."/>
            <person name="Adriaenssens E.M."/>
            <person name="Foster-Nyarko E."/>
            <person name="Jarju S."/>
            <person name="Secka A."/>
            <person name="Antonio M."/>
            <person name="Oren A."/>
            <person name="Chaudhuri R.R."/>
            <person name="La Ragione R."/>
            <person name="Hildebrand F."/>
            <person name="Pallen M.J."/>
        </authorList>
    </citation>
    <scope>NUCLEOTIDE SEQUENCE</scope>
    <source>
        <strain evidence="2">D5-748</strain>
    </source>
</reference>
<evidence type="ECO:0000313" key="2">
    <source>
        <dbReference type="EMBL" id="MBO8444506.1"/>
    </source>
</evidence>